<dbReference type="InterPro" id="IPR027907">
    <property type="entry name" value="BTBD8_C"/>
</dbReference>
<sequence length="1655" mass="178241">MINTEAIREFQVKERKSRSNLKKCLASALSADLNRLLQEELEADVSLCAVGSSTSSTTLLVHRAVLLARAPHILRRGAHPDPKTIQLNNYDSTELKQYIRRMYTADQRMGLAGEGIPEGLELPTILLNGPDADLHTDSDNAVVVEPASGLGADLLDLYQRGEGSDISIQVGEQVFSCHRAVLCARSQYFRAMLCGSWMESSRQCVTLHGLGPDEMEILLQFMYGAIIDLPPRASASQVVLAADMLGLEGLKDVVEMVLTRDYCRFFPKPIDGVQKTILECLSLTHTLGLQSLHSLCMRWVAEHYVKSWSERNFALLPCEVQRACLNAVTGAMTVQNTVTLLCGSEQLLGSLPEVKWAKQTVLLATELQDQCLSVIVTHLAQVTRTQAFHSLQRREESTREPALLKKLCSAIRDRVTVDNCCDLFTSVDHLAGEEDIEGETPLEEEGQREEPFRREIGALRARLWTFLLQSFYAVRHTRGWETLPSKHRERILAAALDKGDSRRLGKKPVFTSSQQPRGVRCASGPAAPCESPPVHRTNRVVRNTGTESCTTAASSATMKSDGLGTPVLPATAERGTNATKPGDSDPSRAKNGKTKQPGDHRGTTAKARTTTSATVLNGTAGPGGARKEVATANGSRGSPTGGKGAKDQDRRPNPGARPKTSPPGTTSTAQARPGKLQKSTAGKGDSLQGADSSTAHPATTTPSTSGSASPDNSSGSPRNSHAIPGLKSKTQAKVLTKSPLTKPPQKTDTAKTNSPTNKPSAREANKAKLPSIGRTTTRGTGARADTKGRSTPTGSAENHVSRPGSSLSARKHASPRKEEDKDGSKASADKAARKTTKPTPATAAKSTSKPTKGNSSSAPSKQPLLATAKLGPKQKTTSESPTEKASPKSAGPVKNSSSSVISSKKPAAQEKERYNGKTSAETQQANDTGAEAERVSSHSNPREAASRPAAGSTEQSLTHNSILPTGPQGLGGGGDSLSLHLNTSPKQSPQKSAKQPGKPNSTGGVRALSSQPPATNHVSQGNALVNGEPAKHTEGTHTGKHTPGSTTDLPLDTPTPGSLGSTDNPLEDSWSGLHHQVSPESESGSATTSSDDIKPRSEDYDAGGSQDDVDDCCSNDRGGTKGSGTMRCHDFLGRSSSDTSTPEELKMLDGGLRVEVRLKGREVETTSEEEGVRRRPRSWLSRDREEVPVEEDVEKVEANVTVKQVPDSQLFSSEESEESEEEEDEEEDEKSEVEVLPCHHAPLPPADPSPQFQGIINLAFEDGADPDQDNEQQDYQSASNFRRSVLISVDECEELGSEEGGAQTPPQQQPDDPLTHGEVFESDPPPAPQSTPNSVSHSGEHLPSDLPKSTPQQEQRTKQESNTKPIVFLTEIQDPLGDDHNPTKVEGVEPSPGCPPLDPDLSDLPPQERERPCHLDLRPAEQYSNGGTPRRNPSTKPNQPSVPAESKRADLHLDLNYPQQTGESPAHAAIPQSPAGDNEGQCDRLDQTTTPTCTQDRRPSKALSPIYELDVGEAFEHLSTSDNIKDRSRRSTVGQEEEENDEGYNEESSKFAERDWSMLKQLLSDQESSLGVINPVPEDLNLAQYLIKQTLSLSRDCLDAQQIFLPHEKETFKRWAELISPLEDSTTSITVTSFSPEDAASPQGEWTIVELETHH</sequence>
<feature type="compositionally biased region" description="Polar residues" evidence="1">
    <location>
        <begin position="744"/>
        <end position="759"/>
    </location>
</feature>
<proteinExistence type="predicted"/>
<evidence type="ECO:0000313" key="4">
    <source>
        <dbReference type="Proteomes" id="UP000314982"/>
    </source>
</evidence>
<feature type="region of interest" description="Disordered" evidence="1">
    <location>
        <begin position="1520"/>
        <end position="1550"/>
    </location>
</feature>
<feature type="compositionally biased region" description="Polar residues" evidence="1">
    <location>
        <begin position="1273"/>
        <end position="1282"/>
    </location>
</feature>
<dbReference type="STRING" id="62062.ENSHHUP00000025964"/>
<name>A0A4W5LJB4_9TELE</name>
<organism evidence="3 4">
    <name type="scientific">Hucho hucho</name>
    <name type="common">huchen</name>
    <dbReference type="NCBI Taxonomy" id="62062"/>
    <lineage>
        <taxon>Eukaryota</taxon>
        <taxon>Metazoa</taxon>
        <taxon>Chordata</taxon>
        <taxon>Craniata</taxon>
        <taxon>Vertebrata</taxon>
        <taxon>Euteleostomi</taxon>
        <taxon>Actinopterygii</taxon>
        <taxon>Neopterygii</taxon>
        <taxon>Teleostei</taxon>
        <taxon>Protacanthopterygii</taxon>
        <taxon>Salmoniformes</taxon>
        <taxon>Salmonidae</taxon>
        <taxon>Salmoninae</taxon>
        <taxon>Hucho</taxon>
    </lineage>
</organism>
<feature type="compositionally biased region" description="Low complexity" evidence="1">
    <location>
        <begin position="604"/>
        <end position="614"/>
    </location>
</feature>
<dbReference type="Pfam" id="PF15363">
    <property type="entry name" value="BTBD8_C"/>
    <property type="match status" value="1"/>
</dbReference>
<feature type="compositionally biased region" description="Basic and acidic residues" evidence="1">
    <location>
        <begin position="931"/>
        <end position="945"/>
    </location>
</feature>
<dbReference type="PANTHER" id="PTHR22427">
    <property type="entry name" value="GH15728P"/>
    <property type="match status" value="1"/>
</dbReference>
<protein>
    <submittedName>
        <fullName evidence="3">BTB domain containing 8</fullName>
    </submittedName>
</protein>
<reference evidence="3" key="2">
    <citation type="submission" date="2025-08" db="UniProtKB">
        <authorList>
            <consortium name="Ensembl"/>
        </authorList>
    </citation>
    <scope>IDENTIFICATION</scope>
</reference>
<dbReference type="PANTHER" id="PTHR22427:SF2">
    <property type="entry name" value="BTB_POZ DOMAIN-CONTAINING PROTEIN 8"/>
    <property type="match status" value="1"/>
</dbReference>
<reference evidence="3" key="3">
    <citation type="submission" date="2025-09" db="UniProtKB">
        <authorList>
            <consortium name="Ensembl"/>
        </authorList>
    </citation>
    <scope>IDENTIFICATION</scope>
</reference>
<feature type="compositionally biased region" description="Polar residues" evidence="1">
    <location>
        <begin position="790"/>
        <end position="808"/>
    </location>
</feature>
<dbReference type="GeneTree" id="ENSGT00940000164497"/>
<feature type="compositionally biased region" description="Polar residues" evidence="1">
    <location>
        <begin position="1078"/>
        <end position="1090"/>
    </location>
</feature>
<dbReference type="Pfam" id="PF26017">
    <property type="entry name" value="BACK_BTBD8"/>
    <property type="match status" value="1"/>
</dbReference>
<feature type="compositionally biased region" description="Acidic residues" evidence="1">
    <location>
        <begin position="1535"/>
        <end position="1545"/>
    </location>
</feature>
<dbReference type="PROSITE" id="PS50097">
    <property type="entry name" value="BTB"/>
    <property type="match status" value="1"/>
</dbReference>
<dbReference type="SMART" id="SM00225">
    <property type="entry name" value="BTB"/>
    <property type="match status" value="1"/>
</dbReference>
<feature type="compositionally biased region" description="Low complexity" evidence="1">
    <location>
        <begin position="1041"/>
        <end position="1060"/>
    </location>
</feature>
<dbReference type="Proteomes" id="UP000314982">
    <property type="component" value="Unassembled WGS sequence"/>
</dbReference>
<feature type="compositionally biased region" description="Polar residues" evidence="1">
    <location>
        <begin position="1422"/>
        <end position="1441"/>
    </location>
</feature>
<feature type="compositionally biased region" description="Basic and acidic residues" evidence="1">
    <location>
        <begin position="1143"/>
        <end position="1164"/>
    </location>
</feature>
<feature type="domain" description="BTB" evidence="2">
    <location>
        <begin position="164"/>
        <end position="231"/>
    </location>
</feature>
<evidence type="ECO:0000256" key="1">
    <source>
        <dbReference type="SAM" id="MobiDB-lite"/>
    </source>
</evidence>
<dbReference type="CDD" id="cd18286">
    <property type="entry name" value="BTB2_POZ_BTBD8"/>
    <property type="match status" value="1"/>
</dbReference>
<feature type="compositionally biased region" description="Basic and acidic residues" evidence="1">
    <location>
        <begin position="1406"/>
        <end position="1419"/>
    </location>
</feature>
<evidence type="ECO:0000313" key="3">
    <source>
        <dbReference type="Ensembl" id="ENSHHUP00000025964.1"/>
    </source>
</evidence>
<dbReference type="InterPro" id="IPR011333">
    <property type="entry name" value="SKP1/BTB/POZ_sf"/>
</dbReference>
<dbReference type="Ensembl" id="ENSHHUT00000026990.1">
    <property type="protein sequence ID" value="ENSHHUP00000025964.1"/>
    <property type="gene ID" value="ENSHHUG00000016419.1"/>
</dbReference>
<feature type="region of interest" description="Disordered" evidence="1">
    <location>
        <begin position="502"/>
        <end position="1505"/>
    </location>
</feature>
<reference evidence="4" key="1">
    <citation type="submission" date="2018-06" db="EMBL/GenBank/DDBJ databases">
        <title>Genome assembly of Danube salmon.</title>
        <authorList>
            <person name="Macqueen D.J."/>
            <person name="Gundappa M.K."/>
        </authorList>
    </citation>
    <scope>NUCLEOTIDE SEQUENCE [LARGE SCALE GENOMIC DNA]</scope>
</reference>
<feature type="compositionally biased region" description="Low complexity" evidence="1">
    <location>
        <begin position="773"/>
        <end position="783"/>
    </location>
</feature>
<feature type="compositionally biased region" description="Low complexity" evidence="1">
    <location>
        <begin position="544"/>
        <end position="557"/>
    </location>
</feature>
<feature type="compositionally biased region" description="Polar residues" evidence="1">
    <location>
        <begin position="916"/>
        <end position="927"/>
    </location>
</feature>
<evidence type="ECO:0000259" key="2">
    <source>
        <dbReference type="PROSITE" id="PS50097"/>
    </source>
</evidence>
<dbReference type="Pfam" id="PF00651">
    <property type="entry name" value="BTB"/>
    <property type="match status" value="1"/>
</dbReference>
<feature type="compositionally biased region" description="Low complexity" evidence="1">
    <location>
        <begin position="1303"/>
        <end position="1312"/>
    </location>
</feature>
<feature type="compositionally biased region" description="Polar residues" evidence="1">
    <location>
        <begin position="952"/>
        <end position="962"/>
    </location>
</feature>
<feature type="compositionally biased region" description="Polar residues" evidence="1">
    <location>
        <begin position="982"/>
        <end position="1023"/>
    </location>
</feature>
<dbReference type="Gene3D" id="3.30.710.10">
    <property type="entry name" value="Potassium Channel Kv1.1, Chain A"/>
    <property type="match status" value="2"/>
</dbReference>
<accession>A0A4W5LJB4</accession>
<feature type="compositionally biased region" description="Basic and acidic residues" evidence="1">
    <location>
        <begin position="815"/>
        <end position="832"/>
    </location>
</feature>
<feature type="compositionally biased region" description="Low complexity" evidence="1">
    <location>
        <begin position="692"/>
        <end position="717"/>
    </location>
</feature>
<dbReference type="InterPro" id="IPR000210">
    <property type="entry name" value="BTB/POZ_dom"/>
</dbReference>
<feature type="compositionally biased region" description="Acidic residues" evidence="1">
    <location>
        <begin position="1214"/>
        <end position="1231"/>
    </location>
</feature>
<feature type="compositionally biased region" description="Basic and acidic residues" evidence="1">
    <location>
        <begin position="1377"/>
        <end position="1387"/>
    </location>
</feature>
<feature type="compositionally biased region" description="Low complexity" evidence="1">
    <location>
        <begin position="837"/>
        <end position="852"/>
    </location>
</feature>
<keyword evidence="4" id="KW-1185">Reference proteome</keyword>
<feature type="compositionally biased region" description="Acidic residues" evidence="1">
    <location>
        <begin position="1262"/>
        <end position="1272"/>
    </location>
</feature>
<dbReference type="CDD" id="cd18490">
    <property type="entry name" value="BACK_BTBD8"/>
    <property type="match status" value="1"/>
</dbReference>
<dbReference type="SUPFAM" id="SSF54695">
    <property type="entry name" value="POZ domain"/>
    <property type="match status" value="1"/>
</dbReference>
<dbReference type="InterPro" id="IPR043225">
    <property type="entry name" value="BACK_BTBD8"/>
</dbReference>